<protein>
    <submittedName>
        <fullName evidence="2">ORF6N domain-containing protein</fullName>
    </submittedName>
</protein>
<dbReference type="Pfam" id="PF10543">
    <property type="entry name" value="ORF6N"/>
    <property type="match status" value="1"/>
</dbReference>
<evidence type="ECO:0000313" key="3">
    <source>
        <dbReference type="Proteomes" id="UP000664265"/>
    </source>
</evidence>
<dbReference type="InterPro" id="IPR018873">
    <property type="entry name" value="KilA-N_DNA-bd_domain"/>
</dbReference>
<evidence type="ECO:0000259" key="1">
    <source>
        <dbReference type="Pfam" id="PF10543"/>
    </source>
</evidence>
<dbReference type="Proteomes" id="UP000664265">
    <property type="component" value="Unassembled WGS sequence"/>
</dbReference>
<gene>
    <name evidence="2" type="ORF">JHU38_05810</name>
</gene>
<name>A0ABS3M5A6_9BACT</name>
<dbReference type="RefSeq" id="WP_107580930.1">
    <property type="nucleotide sequence ID" value="NZ_JAERMS010000013.1"/>
</dbReference>
<organism evidence="2 3">
    <name type="scientific">Prevotella illustrans</name>
    <dbReference type="NCBI Taxonomy" id="2800387"/>
    <lineage>
        <taxon>Bacteria</taxon>
        <taxon>Pseudomonadati</taxon>
        <taxon>Bacteroidota</taxon>
        <taxon>Bacteroidia</taxon>
        <taxon>Bacteroidales</taxon>
        <taxon>Prevotellaceae</taxon>
        <taxon>Prevotella</taxon>
    </lineage>
</organism>
<comment type="caution">
    <text evidence="2">The sequence shown here is derived from an EMBL/GenBank/DDBJ whole genome shotgun (WGS) entry which is preliminary data.</text>
</comment>
<dbReference type="EMBL" id="JAERMS010000013">
    <property type="protein sequence ID" value="MBO1363290.1"/>
    <property type="molecule type" value="Genomic_DNA"/>
</dbReference>
<keyword evidence="3" id="KW-1185">Reference proteome</keyword>
<proteinExistence type="predicted"/>
<feature type="domain" description="KilA-N DNA-binding" evidence="1">
    <location>
        <begin position="13"/>
        <end position="96"/>
    </location>
</feature>
<reference evidence="2 3" key="1">
    <citation type="submission" date="2021-01" db="EMBL/GenBank/DDBJ databases">
        <title>Prevotella A2931 sp. nov.</title>
        <authorList>
            <person name="Buhl M."/>
            <person name="Oberhettinger P."/>
        </authorList>
    </citation>
    <scope>NUCLEOTIDE SEQUENCE [LARGE SCALE GENOMIC DNA]</scope>
    <source>
        <strain evidence="2 3">A2931</strain>
    </source>
</reference>
<evidence type="ECO:0000313" key="2">
    <source>
        <dbReference type="EMBL" id="MBO1363290.1"/>
    </source>
</evidence>
<accession>A0ABS3M5A6</accession>
<sequence>MNNIIRFEEVNDKIVQLRGQEVILDFAVAELYGVQTKEVNQAVKNNPKKFPEGYVFTVERKDMEDLRSKILTANNPKSRTLPKAFTEKGLYMLATILKGDKAVGTTLGIIEAFAKLRELSRTIGEMAKSPDEFKQKSLMQRSSEIVDNLFGDEMQTTDTETEIELNFAVLKLKHTIKRKK</sequence>